<keyword evidence="4" id="KW-1185">Reference proteome</keyword>
<evidence type="ECO:0000313" key="4">
    <source>
        <dbReference type="Proteomes" id="UP000663929"/>
    </source>
</evidence>
<dbReference type="AlphaFoldDB" id="A0A8A4TNN2"/>
<dbReference type="KEGG" id="scor:J3U87_01090"/>
<sequence>MRKAICYMSVLLLHLGLWHQVQAQDMNKLAKDIRILERILKASLGDDNDDHRRHGRHNIRPHDIGTSYLRGQGVVLLFEMGFGHEFSHLSHVGQYNFDLHVPPIPPIVIDPSLADDEEAREQYEEVVESYQEMIEEMAENAADAIEEATDALMEVESFSASREIAKEMRRMREEQRRAVHEIRRKSLETRRQLLKKKEFTPEEQAKLTAELEEYKTKIEASTKAYYEKAEAIRSAQTKEWDQEFGKFEKSLVEAICEYGASVRLPEGEHLTIILLRGGGPTAAGHDRIYVFKKADLQACRNGNFNAEELLKRSRPYTFE</sequence>
<evidence type="ECO:0000313" key="3">
    <source>
        <dbReference type="EMBL" id="QTD51037.1"/>
    </source>
</evidence>
<gene>
    <name evidence="3" type="ORF">J3U87_01090</name>
</gene>
<proteinExistence type="predicted"/>
<evidence type="ECO:0000256" key="1">
    <source>
        <dbReference type="SAM" id="Coils"/>
    </source>
</evidence>
<accession>A0A8A4TNN2</accession>
<name>A0A8A4TNN2_SULCO</name>
<reference evidence="3" key="1">
    <citation type="submission" date="2021-03" db="EMBL/GenBank/DDBJ databases">
        <title>Acanthopleuribacteraceae sp. M133.</title>
        <authorList>
            <person name="Wang G."/>
        </authorList>
    </citation>
    <scope>NUCLEOTIDE SEQUENCE</scope>
    <source>
        <strain evidence="3">M133</strain>
    </source>
</reference>
<dbReference type="EMBL" id="CP071793">
    <property type="protein sequence ID" value="QTD51037.1"/>
    <property type="molecule type" value="Genomic_DNA"/>
</dbReference>
<feature type="signal peptide" evidence="2">
    <location>
        <begin position="1"/>
        <end position="23"/>
    </location>
</feature>
<keyword evidence="2" id="KW-0732">Signal</keyword>
<feature type="chain" id="PRO_5035326991" evidence="2">
    <location>
        <begin position="24"/>
        <end position="319"/>
    </location>
</feature>
<organism evidence="3 4">
    <name type="scientific">Sulfidibacter corallicola</name>
    <dbReference type="NCBI Taxonomy" id="2818388"/>
    <lineage>
        <taxon>Bacteria</taxon>
        <taxon>Pseudomonadati</taxon>
        <taxon>Acidobacteriota</taxon>
        <taxon>Holophagae</taxon>
        <taxon>Acanthopleuribacterales</taxon>
        <taxon>Acanthopleuribacteraceae</taxon>
        <taxon>Sulfidibacter</taxon>
    </lineage>
</organism>
<keyword evidence="1" id="KW-0175">Coiled coil</keyword>
<dbReference type="RefSeq" id="WP_237381173.1">
    <property type="nucleotide sequence ID" value="NZ_CP071793.1"/>
</dbReference>
<feature type="coiled-coil region" evidence="1">
    <location>
        <begin position="113"/>
        <end position="224"/>
    </location>
</feature>
<evidence type="ECO:0000256" key="2">
    <source>
        <dbReference type="SAM" id="SignalP"/>
    </source>
</evidence>
<dbReference type="Proteomes" id="UP000663929">
    <property type="component" value="Chromosome"/>
</dbReference>
<protein>
    <submittedName>
        <fullName evidence="3">Uncharacterized protein</fullName>
    </submittedName>
</protein>